<feature type="domain" description="Ice-binding protein C-terminal" evidence="2">
    <location>
        <begin position="193"/>
        <end position="215"/>
    </location>
</feature>
<sequence>MKKTILLSAALLAGASFVNAATTITVLNAGFETQTVADGQNNSQSSTSFYDATTSNSGDGTITGWTESNTTTQLGYVINPGSGFTQPTEGNNAALVMNQTISQNLGGFILNTGDTVTVEFDVWRGNAGNGSTLLINFAGLGTQAASGVTQSISSQSFNFVITSDGVTTGDLSFQSTIGGNDYRIDNIAVSYTAVPEPSSTALLGLGGIALILRRRK</sequence>
<comment type="caution">
    <text evidence="3">The sequence shown here is derived from an EMBL/GenBank/DDBJ whole genome shotgun (WGS) entry which is preliminary data.</text>
</comment>
<dbReference type="EMBL" id="JACBAZ010000002">
    <property type="protein sequence ID" value="NWK55067.1"/>
    <property type="molecule type" value="Genomic_DNA"/>
</dbReference>
<accession>A0A851GIX1</accession>
<evidence type="ECO:0000256" key="1">
    <source>
        <dbReference type="SAM" id="SignalP"/>
    </source>
</evidence>
<dbReference type="RefSeq" id="WP_178931608.1">
    <property type="nucleotide sequence ID" value="NZ_JACBAZ010000002.1"/>
</dbReference>
<keyword evidence="1" id="KW-0732">Signal</keyword>
<evidence type="ECO:0000259" key="2">
    <source>
        <dbReference type="Pfam" id="PF07589"/>
    </source>
</evidence>
<organism evidence="3 4">
    <name type="scientific">Oceaniferula marina</name>
    <dbReference type="NCBI Taxonomy" id="2748318"/>
    <lineage>
        <taxon>Bacteria</taxon>
        <taxon>Pseudomonadati</taxon>
        <taxon>Verrucomicrobiota</taxon>
        <taxon>Verrucomicrobiia</taxon>
        <taxon>Verrucomicrobiales</taxon>
        <taxon>Verrucomicrobiaceae</taxon>
        <taxon>Oceaniferula</taxon>
    </lineage>
</organism>
<dbReference type="Proteomes" id="UP000557872">
    <property type="component" value="Unassembled WGS sequence"/>
</dbReference>
<gene>
    <name evidence="3" type="ORF">HW115_05565</name>
</gene>
<proteinExistence type="predicted"/>
<dbReference type="NCBIfam" id="TIGR02595">
    <property type="entry name" value="PEP_CTERM"/>
    <property type="match status" value="1"/>
</dbReference>
<feature type="signal peptide" evidence="1">
    <location>
        <begin position="1"/>
        <end position="20"/>
    </location>
</feature>
<dbReference type="AlphaFoldDB" id="A0A851GIX1"/>
<protein>
    <submittedName>
        <fullName evidence="3">PEP-CTERM sorting domain-containing protein</fullName>
    </submittedName>
</protein>
<evidence type="ECO:0000313" key="4">
    <source>
        <dbReference type="Proteomes" id="UP000557872"/>
    </source>
</evidence>
<dbReference type="InterPro" id="IPR013424">
    <property type="entry name" value="Ice-binding_C"/>
</dbReference>
<evidence type="ECO:0000313" key="3">
    <source>
        <dbReference type="EMBL" id="NWK55067.1"/>
    </source>
</evidence>
<name>A0A851GIX1_9BACT</name>
<feature type="chain" id="PRO_5032737021" evidence="1">
    <location>
        <begin position="21"/>
        <end position="216"/>
    </location>
</feature>
<reference evidence="3 4" key="1">
    <citation type="submission" date="2020-07" db="EMBL/GenBank/DDBJ databases">
        <title>Roseicoccus Jingziensis gen. nov., sp. nov., isolated from coastal seawater.</title>
        <authorList>
            <person name="Feng X."/>
        </authorList>
    </citation>
    <scope>NUCLEOTIDE SEQUENCE [LARGE SCALE GENOMIC DNA]</scope>
    <source>
        <strain evidence="3 4">N1E253</strain>
    </source>
</reference>
<dbReference type="Pfam" id="PF07589">
    <property type="entry name" value="PEP-CTERM"/>
    <property type="match status" value="1"/>
</dbReference>
<keyword evidence="4" id="KW-1185">Reference proteome</keyword>